<dbReference type="GO" id="GO:0003677">
    <property type="term" value="F:DNA binding"/>
    <property type="evidence" value="ECO:0007669"/>
    <property type="project" value="UniProtKB-KW"/>
</dbReference>
<evidence type="ECO:0000256" key="1">
    <source>
        <dbReference type="ARBA" id="ARBA00022491"/>
    </source>
</evidence>
<dbReference type="InterPro" id="IPR014795">
    <property type="entry name" value="TacA_1-like"/>
</dbReference>
<accession>A0A934KEK9</accession>
<keyword evidence="3" id="KW-0805">Transcription regulation</keyword>
<sequence length="93" mass="9963">MATKTERLNLRLSTEQDTVLRRAAQARGESTSDYVLRHAVAAAETDLADRRVFVVDDNAWAELNELLSAAPSDLPGAMKALLSAPPAGADRTA</sequence>
<dbReference type="GO" id="GO:0006355">
    <property type="term" value="P:regulation of DNA-templated transcription"/>
    <property type="evidence" value="ECO:0007669"/>
    <property type="project" value="InterPro"/>
</dbReference>
<proteinExistence type="inferred from homology"/>
<evidence type="ECO:0000256" key="4">
    <source>
        <dbReference type="ARBA" id="ARBA00023125"/>
    </source>
</evidence>
<evidence type="ECO:0000256" key="5">
    <source>
        <dbReference type="ARBA" id="ARBA00023163"/>
    </source>
</evidence>
<comment type="caution">
    <text evidence="7">The sequence shown here is derived from an EMBL/GenBank/DDBJ whole genome shotgun (WGS) entry which is preliminary data.</text>
</comment>
<dbReference type="EMBL" id="JAEKNN010000008">
    <property type="protein sequence ID" value="MBJ7608096.1"/>
    <property type="molecule type" value="Genomic_DNA"/>
</dbReference>
<name>A0A934KEK9_9BACT</name>
<dbReference type="PANTHER" id="PTHR35401:SF1">
    <property type="entry name" value="CYTOPLASMIC PROTEIN"/>
    <property type="match status" value="1"/>
</dbReference>
<keyword evidence="4" id="KW-0238">DNA-binding</keyword>
<organism evidence="7 8">
    <name type="scientific">Candidatus Amunia macphersoniae</name>
    <dbReference type="NCBI Taxonomy" id="3127014"/>
    <lineage>
        <taxon>Bacteria</taxon>
        <taxon>Bacillati</taxon>
        <taxon>Candidatus Dormiibacterota</taxon>
        <taxon>Candidatus Dormibacteria</taxon>
        <taxon>Candidatus Aeolococcales</taxon>
        <taxon>Candidatus Aeolococcaceae</taxon>
        <taxon>Candidatus Amunia</taxon>
    </lineage>
</organism>
<dbReference type="Pfam" id="PF08681">
    <property type="entry name" value="TacA1"/>
    <property type="match status" value="1"/>
</dbReference>
<dbReference type="SUPFAM" id="SSF47598">
    <property type="entry name" value="Ribbon-helix-helix"/>
    <property type="match status" value="1"/>
</dbReference>
<evidence type="ECO:0000313" key="7">
    <source>
        <dbReference type="EMBL" id="MBJ7608096.1"/>
    </source>
</evidence>
<gene>
    <name evidence="7" type="ORF">JF887_01520</name>
</gene>
<evidence type="ECO:0000256" key="6">
    <source>
        <dbReference type="ARBA" id="ARBA00049988"/>
    </source>
</evidence>
<dbReference type="Gene3D" id="1.20.5.780">
    <property type="entry name" value="Single helix bin"/>
    <property type="match status" value="1"/>
</dbReference>
<dbReference type="Proteomes" id="UP000614410">
    <property type="component" value="Unassembled WGS sequence"/>
</dbReference>
<evidence type="ECO:0000256" key="3">
    <source>
        <dbReference type="ARBA" id="ARBA00023015"/>
    </source>
</evidence>
<evidence type="ECO:0000313" key="8">
    <source>
        <dbReference type="Proteomes" id="UP000614410"/>
    </source>
</evidence>
<keyword evidence="5" id="KW-0804">Transcription</keyword>
<evidence type="ECO:0000256" key="2">
    <source>
        <dbReference type="ARBA" id="ARBA00022649"/>
    </source>
</evidence>
<reference evidence="7 8" key="1">
    <citation type="submission" date="2020-10" db="EMBL/GenBank/DDBJ databases">
        <title>Ca. Dormibacterota MAGs.</title>
        <authorList>
            <person name="Montgomery K."/>
        </authorList>
    </citation>
    <scope>NUCLEOTIDE SEQUENCE [LARGE SCALE GENOMIC DNA]</scope>
    <source>
        <strain evidence="7">Mitchell_Peninsula_5</strain>
    </source>
</reference>
<keyword evidence="2" id="KW-1277">Toxin-antitoxin system</keyword>
<keyword evidence="1" id="KW-0678">Repressor</keyword>
<comment type="similarity">
    <text evidence="6">Belongs to the TacA antitoxin family.</text>
</comment>
<dbReference type="PANTHER" id="PTHR35401">
    <property type="entry name" value="COPG FAMILY HELIX-TURN-HELIX PROTEIN-RELATED-RELATED"/>
    <property type="match status" value="1"/>
</dbReference>
<dbReference type="AlphaFoldDB" id="A0A934KEK9"/>
<dbReference type="InterPro" id="IPR010985">
    <property type="entry name" value="Ribbon_hlx_hlx"/>
</dbReference>
<protein>
    <submittedName>
        <fullName evidence="7">DUF1778 domain-containing protein</fullName>
    </submittedName>
</protein>